<dbReference type="GO" id="GO:0051082">
    <property type="term" value="F:unfolded protein binding"/>
    <property type="evidence" value="ECO:0007669"/>
    <property type="project" value="InterPro"/>
</dbReference>
<dbReference type="SUPFAM" id="SSF54611">
    <property type="entry name" value="SecB-like"/>
    <property type="match status" value="1"/>
</dbReference>
<reference evidence="5" key="1">
    <citation type="journal article" date="2020" name="mSystems">
        <title>Genome- and Community-Level Interaction Insights into Carbon Utilization and Element Cycling Functions of Hydrothermarchaeota in Hydrothermal Sediment.</title>
        <authorList>
            <person name="Zhou Z."/>
            <person name="Liu Y."/>
            <person name="Xu W."/>
            <person name="Pan J."/>
            <person name="Luo Z.H."/>
            <person name="Li M."/>
        </authorList>
    </citation>
    <scope>NUCLEOTIDE SEQUENCE [LARGE SCALE GENOMIC DNA]</scope>
    <source>
        <strain evidence="5">SpSt-349</strain>
    </source>
</reference>
<accession>A0A831UB48</accession>
<dbReference type="InterPro" id="IPR035958">
    <property type="entry name" value="SecB-like_sf"/>
</dbReference>
<proteinExistence type="inferred from homology"/>
<evidence type="ECO:0008006" key="6">
    <source>
        <dbReference type="Google" id="ProtNLM"/>
    </source>
</evidence>
<sequence>MANGRIEFEFQDCRLLSAHFEINNSLTPGKDVQLDISLNLTHEYHDAENLLRLTLGAEVKGEDAPIVIKVAMGGLFNFKSKPEPGIELAKVAEINCAAILFPFVREVIADITRRAGLPPLLLSPINFVEMFNSNHPDTAIGA</sequence>
<organism evidence="5">
    <name type="scientific">Geobacter metallireducens</name>
    <dbReference type="NCBI Taxonomy" id="28232"/>
    <lineage>
        <taxon>Bacteria</taxon>
        <taxon>Pseudomonadati</taxon>
        <taxon>Thermodesulfobacteriota</taxon>
        <taxon>Desulfuromonadia</taxon>
        <taxon>Geobacterales</taxon>
        <taxon>Geobacteraceae</taxon>
        <taxon>Geobacter</taxon>
    </lineage>
</organism>
<dbReference type="PANTHER" id="PTHR36918">
    <property type="match status" value="1"/>
</dbReference>
<dbReference type="InterPro" id="IPR003708">
    <property type="entry name" value="SecB"/>
</dbReference>
<dbReference type="EMBL" id="DSOV01000016">
    <property type="protein sequence ID" value="HEN41631.1"/>
    <property type="molecule type" value="Genomic_DNA"/>
</dbReference>
<dbReference type="PANTHER" id="PTHR36918:SF1">
    <property type="entry name" value="PROTEIN-EXPORT PROTEIN SECB"/>
    <property type="match status" value="1"/>
</dbReference>
<dbReference type="GO" id="GO:0051262">
    <property type="term" value="P:protein tetramerization"/>
    <property type="evidence" value="ECO:0007669"/>
    <property type="project" value="InterPro"/>
</dbReference>
<keyword evidence="4" id="KW-0811">Translocation</keyword>
<dbReference type="AlphaFoldDB" id="A0A831UB48"/>
<name>A0A831UB48_GEOME</name>
<evidence type="ECO:0000256" key="4">
    <source>
        <dbReference type="ARBA" id="ARBA00023010"/>
    </source>
</evidence>
<evidence type="ECO:0000256" key="1">
    <source>
        <dbReference type="ARBA" id="ARBA00009990"/>
    </source>
</evidence>
<keyword evidence="3" id="KW-0653">Protein transport</keyword>
<dbReference type="Gene3D" id="3.10.420.10">
    <property type="entry name" value="SecB-like"/>
    <property type="match status" value="1"/>
</dbReference>
<evidence type="ECO:0000313" key="5">
    <source>
        <dbReference type="EMBL" id="HEN41631.1"/>
    </source>
</evidence>
<comment type="similarity">
    <text evidence="1">Belongs to the SecB family.</text>
</comment>
<gene>
    <name evidence="5" type="ORF">ENQ87_04515</name>
</gene>
<evidence type="ECO:0000256" key="2">
    <source>
        <dbReference type="ARBA" id="ARBA00022448"/>
    </source>
</evidence>
<comment type="caution">
    <text evidence="5">The sequence shown here is derived from an EMBL/GenBank/DDBJ whole genome shotgun (WGS) entry which is preliminary data.</text>
</comment>
<keyword evidence="2" id="KW-0813">Transport</keyword>
<protein>
    <recommendedName>
        <fullName evidence="6">Protein-export protein SecB</fullName>
    </recommendedName>
</protein>
<dbReference type="Pfam" id="PF02556">
    <property type="entry name" value="SecB"/>
    <property type="match status" value="1"/>
</dbReference>
<dbReference type="GO" id="GO:0015031">
    <property type="term" value="P:protein transport"/>
    <property type="evidence" value="ECO:0007669"/>
    <property type="project" value="UniProtKB-KW"/>
</dbReference>
<evidence type="ECO:0000256" key="3">
    <source>
        <dbReference type="ARBA" id="ARBA00022927"/>
    </source>
</evidence>